<dbReference type="Gene3D" id="1.10.4160.10">
    <property type="entry name" value="Hydantoin permease"/>
    <property type="match status" value="1"/>
</dbReference>
<reference evidence="8" key="1">
    <citation type="submission" date="2020-02" db="EMBL/GenBank/DDBJ databases">
        <authorList>
            <person name="Palmer J.M."/>
        </authorList>
    </citation>
    <scope>NUCLEOTIDE SEQUENCE</scope>
    <source>
        <strain evidence="8">EPUS1.4</strain>
        <tissue evidence="8">Thallus</tissue>
    </source>
</reference>
<dbReference type="GO" id="GO:0005886">
    <property type="term" value="C:plasma membrane"/>
    <property type="evidence" value="ECO:0007669"/>
    <property type="project" value="TreeGrafter"/>
</dbReference>
<evidence type="ECO:0000313" key="9">
    <source>
        <dbReference type="Proteomes" id="UP000606974"/>
    </source>
</evidence>
<evidence type="ECO:0000256" key="1">
    <source>
        <dbReference type="ARBA" id="ARBA00004141"/>
    </source>
</evidence>
<dbReference type="PANTHER" id="PTHR31806">
    <property type="entry name" value="PURINE-CYTOSINE PERMEASE FCY2-RELATED"/>
    <property type="match status" value="1"/>
</dbReference>
<dbReference type="GO" id="GO:0022857">
    <property type="term" value="F:transmembrane transporter activity"/>
    <property type="evidence" value="ECO:0007669"/>
    <property type="project" value="InterPro"/>
</dbReference>
<comment type="subcellular location">
    <subcellularLocation>
        <location evidence="1">Membrane</location>
        <topology evidence="1">Multi-pass membrane protein</topology>
    </subcellularLocation>
</comment>
<dbReference type="PANTHER" id="PTHR31806:SF8">
    <property type="entry name" value="TRANSPORTER, PUTATIVE (AFU_ORTHOLOGUE AFUA_2G03000)-RELATED"/>
    <property type="match status" value="1"/>
</dbReference>
<keyword evidence="3" id="KW-0813">Transport</keyword>
<dbReference type="OrthoDB" id="5428495at2759"/>
<dbReference type="Proteomes" id="UP000606974">
    <property type="component" value="Unassembled WGS sequence"/>
</dbReference>
<proteinExistence type="inferred from homology"/>
<comment type="caution">
    <text evidence="8">The sequence shown here is derived from an EMBL/GenBank/DDBJ whole genome shotgun (WGS) entry which is preliminary data.</text>
</comment>
<keyword evidence="5 7" id="KW-1133">Transmembrane helix</keyword>
<dbReference type="EMBL" id="JAACFV010000027">
    <property type="protein sequence ID" value="KAF7510758.1"/>
    <property type="molecule type" value="Genomic_DNA"/>
</dbReference>
<keyword evidence="9" id="KW-1185">Reference proteome</keyword>
<evidence type="ECO:0000256" key="3">
    <source>
        <dbReference type="ARBA" id="ARBA00022448"/>
    </source>
</evidence>
<name>A0A8H7AKE3_9EURO</name>
<organism evidence="8 9">
    <name type="scientific">Endocarpon pusillum</name>
    <dbReference type="NCBI Taxonomy" id="364733"/>
    <lineage>
        <taxon>Eukaryota</taxon>
        <taxon>Fungi</taxon>
        <taxon>Dikarya</taxon>
        <taxon>Ascomycota</taxon>
        <taxon>Pezizomycotina</taxon>
        <taxon>Eurotiomycetes</taxon>
        <taxon>Chaetothyriomycetidae</taxon>
        <taxon>Verrucariales</taxon>
        <taxon>Verrucariaceae</taxon>
        <taxon>Endocarpon</taxon>
    </lineage>
</organism>
<evidence type="ECO:0000256" key="2">
    <source>
        <dbReference type="ARBA" id="ARBA00008974"/>
    </source>
</evidence>
<keyword evidence="6 7" id="KW-0472">Membrane</keyword>
<evidence type="ECO:0000256" key="6">
    <source>
        <dbReference type="ARBA" id="ARBA00023136"/>
    </source>
</evidence>
<dbReference type="AlphaFoldDB" id="A0A8H7AKE3"/>
<dbReference type="Pfam" id="PF02133">
    <property type="entry name" value="Transp_cyt_pur"/>
    <property type="match status" value="1"/>
</dbReference>
<gene>
    <name evidence="8" type="ORF">GJ744_006124</name>
</gene>
<feature type="transmembrane region" description="Helical" evidence="7">
    <location>
        <begin position="88"/>
        <end position="111"/>
    </location>
</feature>
<comment type="similarity">
    <text evidence="2">Belongs to the purine-cytosine permease (2.A.39) family.</text>
</comment>
<evidence type="ECO:0000256" key="7">
    <source>
        <dbReference type="SAM" id="Phobius"/>
    </source>
</evidence>
<keyword evidence="4 7" id="KW-0812">Transmembrane</keyword>
<feature type="transmembrane region" description="Helical" evidence="7">
    <location>
        <begin position="117"/>
        <end position="140"/>
    </location>
</feature>
<dbReference type="GO" id="GO:0000329">
    <property type="term" value="C:fungal-type vacuole membrane"/>
    <property type="evidence" value="ECO:0007669"/>
    <property type="project" value="TreeGrafter"/>
</dbReference>
<evidence type="ECO:0000256" key="4">
    <source>
        <dbReference type="ARBA" id="ARBA00022692"/>
    </source>
</evidence>
<sequence length="159" mass="17343">MDPPNHGAHQLPENDVEKQDELKATEFNVTTDAGSDTLNHSDIPPDPLLLKGKFAKWNAKVESLTGLEARGITRVLQEEKHHDGIHGYLQMIALWFTINLSAINIIAGLLGPLVFELGWVDCVCIVIFANALSACGASYMSTFGPESGNRTMVCLLEVL</sequence>
<protein>
    <submittedName>
        <fullName evidence="8">Uncharacterized protein</fullName>
    </submittedName>
</protein>
<accession>A0A8H7AKE3</accession>
<evidence type="ECO:0000313" key="8">
    <source>
        <dbReference type="EMBL" id="KAF7510758.1"/>
    </source>
</evidence>
<dbReference type="InterPro" id="IPR026030">
    <property type="entry name" value="Pur-cyt_permease_Fcy2/21/22"/>
</dbReference>
<dbReference type="InterPro" id="IPR001248">
    <property type="entry name" value="Pur-cyt_permease"/>
</dbReference>
<evidence type="ECO:0000256" key="5">
    <source>
        <dbReference type="ARBA" id="ARBA00022989"/>
    </source>
</evidence>